<dbReference type="InterPro" id="IPR001148">
    <property type="entry name" value="CA_dom"/>
</dbReference>
<dbReference type="GO" id="GO:0004089">
    <property type="term" value="F:carbonate dehydratase activity"/>
    <property type="evidence" value="ECO:0007669"/>
    <property type="project" value="UniProtKB-EC"/>
</dbReference>
<protein>
    <submittedName>
        <fullName evidence="3">Carbonic anhydrase</fullName>
        <ecNumber evidence="3">4.2.1.1</ecNumber>
    </submittedName>
</protein>
<dbReference type="RefSeq" id="WP_179817051.1">
    <property type="nucleotide sequence ID" value="NZ_JACBZD010000002.1"/>
</dbReference>
<feature type="region of interest" description="Disordered" evidence="1">
    <location>
        <begin position="224"/>
        <end position="246"/>
    </location>
</feature>
<dbReference type="PANTHER" id="PTHR18952">
    <property type="entry name" value="CARBONIC ANHYDRASE"/>
    <property type="match status" value="1"/>
</dbReference>
<dbReference type="InterPro" id="IPR023561">
    <property type="entry name" value="Carbonic_anhydrase_a-class"/>
</dbReference>
<dbReference type="PROSITE" id="PS51144">
    <property type="entry name" value="ALPHA_CA_2"/>
    <property type="match status" value="1"/>
</dbReference>
<dbReference type="GO" id="GO:0006730">
    <property type="term" value="P:one-carbon metabolic process"/>
    <property type="evidence" value="ECO:0007669"/>
    <property type="project" value="TreeGrafter"/>
</dbReference>
<proteinExistence type="predicted"/>
<sequence>MTPQTTPQPRTRVTPRDVFGRAGHPHGDRRTLQSPVDIPTDRAIPTRLPVLTFHHPPAAHTTLTLRYERPGSHQPSCQHPDRETTIGAEVAPQGARLDVGGVRHTFAGVHWHTPAEHLLNGTRFPLEQHAKYVADDGTRLVVAVLFREGEANPLLERLFRALPQPGAEAELREVDLAALFPATLGSYRYTGSLTTCPYTSPVHWIVLADPLTAADHQIELYRERFPDSNARPTQPLGPRHVRTDTK</sequence>
<evidence type="ECO:0000313" key="4">
    <source>
        <dbReference type="Proteomes" id="UP000567795"/>
    </source>
</evidence>
<accession>A0A853A0Q1</accession>
<keyword evidence="3" id="KW-0456">Lyase</keyword>
<dbReference type="Proteomes" id="UP000567795">
    <property type="component" value="Unassembled WGS sequence"/>
</dbReference>
<dbReference type="EC" id="4.2.1.1" evidence="3"/>
<organism evidence="3 4">
    <name type="scientific">Allostreptomyces psammosilenae</name>
    <dbReference type="NCBI Taxonomy" id="1892865"/>
    <lineage>
        <taxon>Bacteria</taxon>
        <taxon>Bacillati</taxon>
        <taxon>Actinomycetota</taxon>
        <taxon>Actinomycetes</taxon>
        <taxon>Kitasatosporales</taxon>
        <taxon>Streptomycetaceae</taxon>
        <taxon>Allostreptomyces</taxon>
    </lineage>
</organism>
<gene>
    <name evidence="3" type="ORF">FHU37_005222</name>
</gene>
<dbReference type="GO" id="GO:0008270">
    <property type="term" value="F:zinc ion binding"/>
    <property type="evidence" value="ECO:0007669"/>
    <property type="project" value="InterPro"/>
</dbReference>
<comment type="caution">
    <text evidence="3">The sequence shown here is derived from an EMBL/GenBank/DDBJ whole genome shotgun (WGS) entry which is preliminary data.</text>
</comment>
<dbReference type="SMART" id="SM01057">
    <property type="entry name" value="Carb_anhydrase"/>
    <property type="match status" value="1"/>
</dbReference>
<feature type="region of interest" description="Disordered" evidence="1">
    <location>
        <begin position="1"/>
        <end position="40"/>
    </location>
</feature>
<dbReference type="Gene3D" id="3.10.200.10">
    <property type="entry name" value="Alpha carbonic anhydrase"/>
    <property type="match status" value="1"/>
</dbReference>
<keyword evidence="4" id="KW-1185">Reference proteome</keyword>
<dbReference type="SUPFAM" id="SSF51069">
    <property type="entry name" value="Carbonic anhydrase"/>
    <property type="match status" value="1"/>
</dbReference>
<reference evidence="3 4" key="1">
    <citation type="submission" date="2020-07" db="EMBL/GenBank/DDBJ databases">
        <title>Sequencing the genomes of 1000 actinobacteria strains.</title>
        <authorList>
            <person name="Klenk H.-P."/>
        </authorList>
    </citation>
    <scope>NUCLEOTIDE SEQUENCE [LARGE SCALE GENOMIC DNA]</scope>
    <source>
        <strain evidence="3 4">DSM 42178</strain>
    </source>
</reference>
<name>A0A853A0Q1_9ACTN</name>
<dbReference type="EMBL" id="JACBZD010000002">
    <property type="protein sequence ID" value="NYI08193.1"/>
    <property type="molecule type" value="Genomic_DNA"/>
</dbReference>
<evidence type="ECO:0000256" key="1">
    <source>
        <dbReference type="SAM" id="MobiDB-lite"/>
    </source>
</evidence>
<dbReference type="Pfam" id="PF00194">
    <property type="entry name" value="Carb_anhydrase"/>
    <property type="match status" value="1"/>
</dbReference>
<feature type="domain" description="Alpha-carbonic anhydrase" evidence="2">
    <location>
        <begin position="17"/>
        <end position="245"/>
    </location>
</feature>
<dbReference type="CDD" id="cd03124">
    <property type="entry name" value="alpha_CA_prokaryotic_like"/>
    <property type="match status" value="1"/>
</dbReference>
<dbReference type="InterPro" id="IPR036398">
    <property type="entry name" value="CA_dom_sf"/>
</dbReference>
<dbReference type="AlphaFoldDB" id="A0A853A0Q1"/>
<dbReference type="PANTHER" id="PTHR18952:SF208">
    <property type="entry name" value="CARBONIC ANHYDRASE XA-RELATED"/>
    <property type="match status" value="1"/>
</dbReference>
<feature type="compositionally biased region" description="Low complexity" evidence="1">
    <location>
        <begin position="1"/>
        <end position="12"/>
    </location>
</feature>
<evidence type="ECO:0000313" key="3">
    <source>
        <dbReference type="EMBL" id="NYI08193.1"/>
    </source>
</evidence>
<evidence type="ECO:0000259" key="2">
    <source>
        <dbReference type="PROSITE" id="PS51144"/>
    </source>
</evidence>
<feature type="compositionally biased region" description="Basic and acidic residues" evidence="1">
    <location>
        <begin position="14"/>
        <end position="31"/>
    </location>
</feature>
<dbReference type="InterPro" id="IPR041891">
    <property type="entry name" value="Alpha_CA_prokaryot-like"/>
</dbReference>